<proteinExistence type="predicted"/>
<dbReference type="AlphaFoldDB" id="A0A4R1LGR4"/>
<sequence length="46" mass="5095">MQILTIEDEPELDSWCMLLDSMCYQKLSATPTSTSRLATGLPTCAE</sequence>
<accession>A0A4R1LGR4</accession>
<keyword evidence="2" id="KW-1185">Reference proteome</keyword>
<evidence type="ECO:0000313" key="1">
    <source>
        <dbReference type="EMBL" id="TCK75899.1"/>
    </source>
</evidence>
<evidence type="ECO:0000313" key="2">
    <source>
        <dbReference type="Proteomes" id="UP000295210"/>
    </source>
</evidence>
<organism evidence="1 2">
    <name type="scientific">Acidipila rosea</name>
    <dbReference type="NCBI Taxonomy" id="768535"/>
    <lineage>
        <taxon>Bacteria</taxon>
        <taxon>Pseudomonadati</taxon>
        <taxon>Acidobacteriota</taxon>
        <taxon>Terriglobia</taxon>
        <taxon>Terriglobales</taxon>
        <taxon>Acidobacteriaceae</taxon>
        <taxon>Acidipila</taxon>
    </lineage>
</organism>
<gene>
    <name evidence="1" type="ORF">C7378_0898</name>
</gene>
<dbReference type="Proteomes" id="UP000295210">
    <property type="component" value="Unassembled WGS sequence"/>
</dbReference>
<comment type="caution">
    <text evidence="1">The sequence shown here is derived from an EMBL/GenBank/DDBJ whole genome shotgun (WGS) entry which is preliminary data.</text>
</comment>
<reference evidence="1 2" key="1">
    <citation type="submission" date="2019-03" db="EMBL/GenBank/DDBJ databases">
        <title>Genomic Encyclopedia of Type Strains, Phase IV (KMG-IV): sequencing the most valuable type-strain genomes for metagenomic binning, comparative biology and taxonomic classification.</title>
        <authorList>
            <person name="Goeker M."/>
        </authorList>
    </citation>
    <scope>NUCLEOTIDE SEQUENCE [LARGE SCALE GENOMIC DNA]</scope>
    <source>
        <strain evidence="1 2">DSM 103428</strain>
    </source>
</reference>
<protein>
    <submittedName>
        <fullName evidence="1">Uncharacterized protein</fullName>
    </submittedName>
</protein>
<dbReference type="EMBL" id="SMGK01000001">
    <property type="protein sequence ID" value="TCK75899.1"/>
    <property type="molecule type" value="Genomic_DNA"/>
</dbReference>
<name>A0A4R1LGR4_9BACT</name>